<accession>A0A1G7BDM6</accession>
<sequence>MTSHTGAFGPGGWVPAPGTGDGTEPAWTKELLGSAGSGDSFALLRLPAGGASRLAGSAEDRILVLDGALSFPEADGEEPRLRRKGAYAALPPAGGADVTSAEGALALVLSGSRLGAPAEDVFGPRGWQSTGPGQWSRLLLDVVPDENFDERVLGLAHFEPGSFAPRHPHRTAHRFLFLDGEADDEWVLPDGSRHTARRAAGDFVDYPFPVEHQTFSRTGCTLLFVHEALPTGA</sequence>
<dbReference type="AlphaFoldDB" id="A0A1G7BDM6"/>
<evidence type="ECO:0000313" key="3">
    <source>
        <dbReference type="Proteomes" id="UP000198614"/>
    </source>
</evidence>
<reference evidence="2 3" key="1">
    <citation type="submission" date="2016-10" db="EMBL/GenBank/DDBJ databases">
        <authorList>
            <person name="de Groot N.N."/>
        </authorList>
    </citation>
    <scope>NUCLEOTIDE SEQUENCE [LARGE SCALE GENOMIC DNA]</scope>
    <source>
        <strain evidence="2 3">CGMCC 4.1859</strain>
    </source>
</reference>
<dbReference type="CDD" id="cd02208">
    <property type="entry name" value="cupin_RmlC-like"/>
    <property type="match status" value="1"/>
</dbReference>
<evidence type="ECO:0008006" key="4">
    <source>
        <dbReference type="Google" id="ProtNLM"/>
    </source>
</evidence>
<gene>
    <name evidence="2" type="ORF">SAMN05216260_10160</name>
</gene>
<dbReference type="InterPro" id="IPR014710">
    <property type="entry name" value="RmlC-like_jellyroll"/>
</dbReference>
<dbReference type="Proteomes" id="UP000198614">
    <property type="component" value="Unassembled WGS sequence"/>
</dbReference>
<dbReference type="EMBL" id="FNAX01000001">
    <property type="protein sequence ID" value="SDE25072.1"/>
    <property type="molecule type" value="Genomic_DNA"/>
</dbReference>
<organism evidence="2 3">
    <name type="scientific">Streptomyces griseoaurantiacus</name>
    <dbReference type="NCBI Taxonomy" id="68213"/>
    <lineage>
        <taxon>Bacteria</taxon>
        <taxon>Bacillati</taxon>
        <taxon>Actinomycetota</taxon>
        <taxon>Actinomycetes</taxon>
        <taxon>Kitasatosporales</taxon>
        <taxon>Streptomycetaceae</taxon>
        <taxon>Streptomyces</taxon>
        <taxon>Streptomyces aurantiacus group</taxon>
    </lineage>
</organism>
<dbReference type="SUPFAM" id="SSF51182">
    <property type="entry name" value="RmlC-like cupins"/>
    <property type="match status" value="2"/>
</dbReference>
<evidence type="ECO:0000256" key="1">
    <source>
        <dbReference type="SAM" id="MobiDB-lite"/>
    </source>
</evidence>
<dbReference type="Gene3D" id="2.60.120.10">
    <property type="entry name" value="Jelly Rolls"/>
    <property type="match status" value="1"/>
</dbReference>
<proteinExistence type="predicted"/>
<feature type="region of interest" description="Disordered" evidence="1">
    <location>
        <begin position="1"/>
        <end position="24"/>
    </location>
</feature>
<dbReference type="OrthoDB" id="3691422at2"/>
<protein>
    <recommendedName>
        <fullName evidence="4">ChrR Cupin-like domain-containing protein</fullName>
    </recommendedName>
</protein>
<dbReference type="InterPro" id="IPR011051">
    <property type="entry name" value="RmlC_Cupin_sf"/>
</dbReference>
<name>A0A1G7BDM6_9ACTN</name>
<evidence type="ECO:0000313" key="2">
    <source>
        <dbReference type="EMBL" id="SDE25072.1"/>
    </source>
</evidence>